<feature type="domain" description="LysR substrate-binding" evidence="1">
    <location>
        <begin position="6"/>
        <end position="143"/>
    </location>
</feature>
<reference evidence="2 3" key="1">
    <citation type="submission" date="2020-06" db="EMBL/GenBank/DDBJ databases">
        <title>Nonomuraea sp. SMC257, a novel actinomycete isolated from soil.</title>
        <authorList>
            <person name="Chanama M."/>
        </authorList>
    </citation>
    <scope>NUCLEOTIDE SEQUENCE [LARGE SCALE GENOMIC DNA]</scope>
    <source>
        <strain evidence="2 3">SMC257</strain>
    </source>
</reference>
<dbReference type="RefSeq" id="WP_175588076.1">
    <property type="nucleotide sequence ID" value="NZ_JABWGN010000002.1"/>
</dbReference>
<dbReference type="InterPro" id="IPR005119">
    <property type="entry name" value="LysR_subst-bd"/>
</dbReference>
<accession>A0A7Y6I2N5</accession>
<dbReference type="InterPro" id="IPR050950">
    <property type="entry name" value="HTH-type_LysR_regulators"/>
</dbReference>
<comment type="caution">
    <text evidence="2">The sequence shown here is derived from an EMBL/GenBank/DDBJ whole genome shotgun (WGS) entry which is preliminary data.</text>
</comment>
<dbReference type="Pfam" id="PF03466">
    <property type="entry name" value="LysR_substrate"/>
    <property type="match status" value="1"/>
</dbReference>
<name>A0A7Y6I2N5_9ACTN</name>
<sequence>MDDSALPEGLTAFAVWEEELVLMTAPGHRLAGAGRVLLSDLVAEPFVDFRAGTGLETSVHRLAAGCGLHRHITCEVTQMRLLADLVRAGLGVAIVPRQVAAWAGLPSVRIRQPDPPRTVVLAGRSPAPANPAAGALLAHLTAATGPGLPA</sequence>
<evidence type="ECO:0000313" key="2">
    <source>
        <dbReference type="EMBL" id="NUW30600.1"/>
    </source>
</evidence>
<organism evidence="2 3">
    <name type="scientific">Nonomuraea montanisoli</name>
    <dbReference type="NCBI Taxonomy" id="2741721"/>
    <lineage>
        <taxon>Bacteria</taxon>
        <taxon>Bacillati</taxon>
        <taxon>Actinomycetota</taxon>
        <taxon>Actinomycetes</taxon>
        <taxon>Streptosporangiales</taxon>
        <taxon>Streptosporangiaceae</taxon>
        <taxon>Nonomuraea</taxon>
    </lineage>
</organism>
<dbReference type="PANTHER" id="PTHR30419">
    <property type="entry name" value="HTH-TYPE TRANSCRIPTIONAL REGULATOR YBHD"/>
    <property type="match status" value="1"/>
</dbReference>
<evidence type="ECO:0000259" key="1">
    <source>
        <dbReference type="Pfam" id="PF03466"/>
    </source>
</evidence>
<dbReference type="GO" id="GO:0006355">
    <property type="term" value="P:regulation of DNA-templated transcription"/>
    <property type="evidence" value="ECO:0007669"/>
    <property type="project" value="TreeGrafter"/>
</dbReference>
<proteinExistence type="predicted"/>
<gene>
    <name evidence="2" type="ORF">HTZ77_04065</name>
</gene>
<keyword evidence="3" id="KW-1185">Reference proteome</keyword>
<dbReference type="EMBL" id="JABWGN010000002">
    <property type="protein sequence ID" value="NUW30600.1"/>
    <property type="molecule type" value="Genomic_DNA"/>
</dbReference>
<dbReference type="Gene3D" id="3.40.190.290">
    <property type="match status" value="1"/>
</dbReference>
<protein>
    <recommendedName>
        <fullName evidence="1">LysR substrate-binding domain-containing protein</fullName>
    </recommendedName>
</protein>
<dbReference type="Proteomes" id="UP000586042">
    <property type="component" value="Unassembled WGS sequence"/>
</dbReference>
<dbReference type="AlphaFoldDB" id="A0A7Y6I2N5"/>
<dbReference type="SUPFAM" id="SSF53850">
    <property type="entry name" value="Periplasmic binding protein-like II"/>
    <property type="match status" value="1"/>
</dbReference>
<evidence type="ECO:0000313" key="3">
    <source>
        <dbReference type="Proteomes" id="UP000586042"/>
    </source>
</evidence>
<dbReference type="GO" id="GO:0005829">
    <property type="term" value="C:cytosol"/>
    <property type="evidence" value="ECO:0007669"/>
    <property type="project" value="TreeGrafter"/>
</dbReference>